<protein>
    <submittedName>
        <fullName evidence="1">Uncharacterized protein</fullName>
    </submittedName>
</protein>
<dbReference type="KEGG" id="dli:dnl_11950"/>
<sequence>MKSVSFKSKIGIDGFLRVNIPTKIKEKHVEVLVIYDVENDTNDFETSDWPENYFTDTYGCLASDPIKRQPQGTYPDREQLQ</sequence>
<evidence type="ECO:0000313" key="2">
    <source>
        <dbReference type="Proteomes" id="UP000663720"/>
    </source>
</evidence>
<accession>A0A975B547</accession>
<evidence type="ECO:0000313" key="1">
    <source>
        <dbReference type="EMBL" id="QTA78948.1"/>
    </source>
</evidence>
<name>A0A975B547_9BACT</name>
<organism evidence="1 2">
    <name type="scientific">Desulfonema limicola</name>
    <dbReference type="NCBI Taxonomy" id="45656"/>
    <lineage>
        <taxon>Bacteria</taxon>
        <taxon>Pseudomonadati</taxon>
        <taxon>Thermodesulfobacteriota</taxon>
        <taxon>Desulfobacteria</taxon>
        <taxon>Desulfobacterales</taxon>
        <taxon>Desulfococcaceae</taxon>
        <taxon>Desulfonema</taxon>
    </lineage>
</organism>
<keyword evidence="2" id="KW-1185">Reference proteome</keyword>
<proteinExistence type="predicted"/>
<dbReference type="EMBL" id="CP061799">
    <property type="protein sequence ID" value="QTA78948.1"/>
    <property type="molecule type" value="Genomic_DNA"/>
</dbReference>
<dbReference type="Proteomes" id="UP000663720">
    <property type="component" value="Chromosome"/>
</dbReference>
<gene>
    <name evidence="1" type="ORF">dnl_11950</name>
</gene>
<dbReference type="RefSeq" id="WP_207690754.1">
    <property type="nucleotide sequence ID" value="NZ_CP061799.1"/>
</dbReference>
<reference evidence="1" key="1">
    <citation type="journal article" date="2021" name="Microb. Physiol.">
        <title>Proteogenomic Insights into the Physiology of Marine, Sulfate-Reducing, Filamentous Desulfonema limicola and Desulfonema magnum.</title>
        <authorList>
            <person name="Schnaars V."/>
            <person name="Wohlbrand L."/>
            <person name="Scheve S."/>
            <person name="Hinrichs C."/>
            <person name="Reinhardt R."/>
            <person name="Rabus R."/>
        </authorList>
    </citation>
    <scope>NUCLEOTIDE SEQUENCE</scope>
    <source>
        <strain evidence="1">5ac10</strain>
    </source>
</reference>
<dbReference type="AlphaFoldDB" id="A0A975B547"/>